<dbReference type="Pfam" id="PF12697">
    <property type="entry name" value="Abhydrolase_6"/>
    <property type="match status" value="1"/>
</dbReference>
<dbReference type="Gene3D" id="3.40.50.1820">
    <property type="entry name" value="alpha/beta hydrolase"/>
    <property type="match status" value="1"/>
</dbReference>
<name>A0AAD6TF01_9AGAR</name>
<dbReference type="AlphaFoldDB" id="A0AAD6TF01"/>
<accession>A0AAD6TF01</accession>
<dbReference type="SUPFAM" id="SSF53474">
    <property type="entry name" value="alpha/beta-Hydrolases"/>
    <property type="match status" value="1"/>
</dbReference>
<proteinExistence type="predicted"/>
<evidence type="ECO:0000259" key="1">
    <source>
        <dbReference type="Pfam" id="PF12697"/>
    </source>
</evidence>
<dbReference type="EMBL" id="JARJCM010000005">
    <property type="protein sequence ID" value="KAJ7044999.1"/>
    <property type="molecule type" value="Genomic_DNA"/>
</dbReference>
<feature type="domain" description="AB hydrolase-1" evidence="1">
    <location>
        <begin position="47"/>
        <end position="321"/>
    </location>
</feature>
<dbReference type="InterPro" id="IPR000073">
    <property type="entry name" value="AB_hydrolase_1"/>
</dbReference>
<sequence length="328" mass="36427">MISQALLHPLQATSVDFEYCFDRSLHCLATRYTNTTDLTDSSDTTCLVFACGIALSQETWIPIIKELFRISSSTGARRIGSAWVVDRPNHGNSALVNSEVLKKYYSVQFPSLQYSTAIHTFLTSSILSASERRNLVGIGHSGGGGSLIQALNYGLRDGHSIPLKSLILVEAPLVGPEAWPFFGAMYDAVKNSNARRTTSWPSKDAAMKWFETRFPWKSFSPDVLQIVKDTYFIPDPQRPGFVTTKTTVEQETACFVDNGTQLHAGPFLLTILDILPTHVIAGSSRDMWPPPVYDLIEQNTRKARPHLASLTVMDDVGHYVIFYFLPCG</sequence>
<reference evidence="2" key="1">
    <citation type="submission" date="2023-03" db="EMBL/GenBank/DDBJ databases">
        <title>Massive genome expansion in bonnet fungi (Mycena s.s.) driven by repeated elements and novel gene families across ecological guilds.</title>
        <authorList>
            <consortium name="Lawrence Berkeley National Laboratory"/>
            <person name="Harder C.B."/>
            <person name="Miyauchi S."/>
            <person name="Viragh M."/>
            <person name="Kuo A."/>
            <person name="Thoen E."/>
            <person name="Andreopoulos B."/>
            <person name="Lu D."/>
            <person name="Skrede I."/>
            <person name="Drula E."/>
            <person name="Henrissat B."/>
            <person name="Morin E."/>
            <person name="Kohler A."/>
            <person name="Barry K."/>
            <person name="LaButti K."/>
            <person name="Morin E."/>
            <person name="Salamov A."/>
            <person name="Lipzen A."/>
            <person name="Mereny Z."/>
            <person name="Hegedus B."/>
            <person name="Baldrian P."/>
            <person name="Stursova M."/>
            <person name="Weitz H."/>
            <person name="Taylor A."/>
            <person name="Grigoriev I.V."/>
            <person name="Nagy L.G."/>
            <person name="Martin F."/>
            <person name="Kauserud H."/>
        </authorList>
    </citation>
    <scope>NUCLEOTIDE SEQUENCE</scope>
    <source>
        <strain evidence="2">CBHHK200</strain>
    </source>
</reference>
<evidence type="ECO:0000313" key="2">
    <source>
        <dbReference type="EMBL" id="KAJ7044999.1"/>
    </source>
</evidence>
<gene>
    <name evidence="2" type="ORF">C8F04DRAFT_1249442</name>
</gene>
<comment type="caution">
    <text evidence="2">The sequence shown here is derived from an EMBL/GenBank/DDBJ whole genome shotgun (WGS) entry which is preliminary data.</text>
</comment>
<dbReference type="Proteomes" id="UP001218188">
    <property type="component" value="Unassembled WGS sequence"/>
</dbReference>
<protein>
    <recommendedName>
        <fullName evidence="1">AB hydrolase-1 domain-containing protein</fullName>
    </recommendedName>
</protein>
<keyword evidence="3" id="KW-1185">Reference proteome</keyword>
<evidence type="ECO:0000313" key="3">
    <source>
        <dbReference type="Proteomes" id="UP001218188"/>
    </source>
</evidence>
<dbReference type="InterPro" id="IPR029058">
    <property type="entry name" value="AB_hydrolase_fold"/>
</dbReference>
<organism evidence="2 3">
    <name type="scientific">Mycena alexandri</name>
    <dbReference type="NCBI Taxonomy" id="1745969"/>
    <lineage>
        <taxon>Eukaryota</taxon>
        <taxon>Fungi</taxon>
        <taxon>Dikarya</taxon>
        <taxon>Basidiomycota</taxon>
        <taxon>Agaricomycotina</taxon>
        <taxon>Agaricomycetes</taxon>
        <taxon>Agaricomycetidae</taxon>
        <taxon>Agaricales</taxon>
        <taxon>Marasmiineae</taxon>
        <taxon>Mycenaceae</taxon>
        <taxon>Mycena</taxon>
    </lineage>
</organism>